<feature type="region of interest" description="Disordered" evidence="6">
    <location>
        <begin position="287"/>
        <end position="308"/>
    </location>
</feature>
<dbReference type="GO" id="GO:0007204">
    <property type="term" value="P:positive regulation of cytosolic calcium ion concentration"/>
    <property type="evidence" value="ECO:0007669"/>
    <property type="project" value="TreeGrafter"/>
</dbReference>
<dbReference type="CDD" id="cd00042">
    <property type="entry name" value="CY"/>
    <property type="match status" value="2"/>
</dbReference>
<keyword evidence="3 7" id="KW-0732">Signal</keyword>
<reference evidence="9" key="1">
    <citation type="submission" date="2021-01" db="EMBL/GenBank/DDBJ databases">
        <authorList>
            <person name="Zahm M."/>
            <person name="Roques C."/>
            <person name="Cabau C."/>
            <person name="Klopp C."/>
            <person name="Donnadieu C."/>
            <person name="Jouanno E."/>
            <person name="Lampietro C."/>
            <person name="Louis A."/>
            <person name="Herpin A."/>
            <person name="Echchiki A."/>
            <person name="Berthelot C."/>
            <person name="Parey E."/>
            <person name="Roest-Crollius H."/>
            <person name="Braasch I."/>
            <person name="Postlethwait J."/>
            <person name="Bobe J."/>
            <person name="Montfort J."/>
            <person name="Bouchez O."/>
            <person name="Begum T."/>
            <person name="Mejri S."/>
            <person name="Adams A."/>
            <person name="Chen W.-J."/>
            <person name="Guiguen Y."/>
        </authorList>
    </citation>
    <scope>NUCLEOTIDE SEQUENCE</scope>
    <source>
        <strain evidence="9">YG-15Mar2019-1</strain>
        <tissue evidence="9">Brain</tissue>
    </source>
</reference>
<proteinExistence type="predicted"/>
<sequence>MLRIWILALCVVSLQLWTQGYTQELTEVFCDDKDVEAAVDLALVHHNGILPHGNKLALYQVVKALKAVNESGTLFSLQFFARVSDCPVGGDKAWRDCDYLPHGDKMPMTCTSEVHKSSLEDSPKVISVDCKAKVEPWITADRAPCLGCREEIDITNEDLREPLLYSVAKFNTEDSSSHHFILNDIASATRQVVAGFRYDLQFEMVKSNCSKGDFKEITDECHPHDTEKEFANCNSTVYIAPWRREEPEAHMNCEPGRLTTSFSRRRPPGWSPLRHFIYAARVTPIPTTTPVPKPTAKKDSSEESQEITVQTPILPVVDTGAADVPPENPGLSLELPTAEPVSPFRCPSKPWKQFVSTTTPPPPQQEPTAAEELVQADEGFSDLDLLA</sequence>
<protein>
    <recommendedName>
        <fullName evidence="8">Cystatin kininogen-type domain-containing protein</fullName>
    </recommendedName>
</protein>
<dbReference type="Pfam" id="PF00031">
    <property type="entry name" value="Cystatin"/>
    <property type="match status" value="2"/>
</dbReference>
<dbReference type="PANTHER" id="PTHR13814:SF12">
    <property type="entry name" value="KININOGEN-1"/>
    <property type="match status" value="1"/>
</dbReference>
<dbReference type="Proteomes" id="UP001046870">
    <property type="component" value="Chromosome 2"/>
</dbReference>
<dbReference type="AlphaFoldDB" id="A0A9D3QF27"/>
<evidence type="ECO:0000256" key="6">
    <source>
        <dbReference type="SAM" id="MobiDB-lite"/>
    </source>
</evidence>
<dbReference type="PROSITE" id="PS51647">
    <property type="entry name" value="CYSTATIN_KININOGEN"/>
    <property type="match status" value="2"/>
</dbReference>
<evidence type="ECO:0000256" key="2">
    <source>
        <dbReference type="ARBA" id="ARBA00022704"/>
    </source>
</evidence>
<evidence type="ECO:0000256" key="3">
    <source>
        <dbReference type="ARBA" id="ARBA00022729"/>
    </source>
</evidence>
<feature type="region of interest" description="Disordered" evidence="6">
    <location>
        <begin position="320"/>
        <end position="342"/>
    </location>
</feature>
<keyword evidence="10" id="KW-1185">Reference proteome</keyword>
<dbReference type="InterPro" id="IPR000010">
    <property type="entry name" value="Cystatin_dom"/>
</dbReference>
<dbReference type="SUPFAM" id="SSF54403">
    <property type="entry name" value="Cystatin/monellin"/>
    <property type="match status" value="2"/>
</dbReference>
<feature type="domain" description="Cystatin kininogen-type" evidence="8">
    <location>
        <begin position="30"/>
        <end position="136"/>
    </location>
</feature>
<evidence type="ECO:0000256" key="7">
    <source>
        <dbReference type="SAM" id="SignalP"/>
    </source>
</evidence>
<dbReference type="GO" id="GO:0004869">
    <property type="term" value="F:cysteine-type endopeptidase inhibitor activity"/>
    <property type="evidence" value="ECO:0007669"/>
    <property type="project" value="UniProtKB-KW"/>
</dbReference>
<feature type="chain" id="PRO_5039238339" description="Cystatin kininogen-type domain-containing protein" evidence="7">
    <location>
        <begin position="23"/>
        <end position="387"/>
    </location>
</feature>
<name>A0A9D3QF27_MEGAT</name>
<evidence type="ECO:0000259" key="8">
    <source>
        <dbReference type="PROSITE" id="PS51647"/>
    </source>
</evidence>
<dbReference type="InterPro" id="IPR046350">
    <property type="entry name" value="Cystatin_sf"/>
</dbReference>
<evidence type="ECO:0000313" key="10">
    <source>
        <dbReference type="Proteomes" id="UP001046870"/>
    </source>
</evidence>
<dbReference type="InterPro" id="IPR050735">
    <property type="entry name" value="Kininogen_Fetuin_HRG"/>
</dbReference>
<dbReference type="OrthoDB" id="9937817at2759"/>
<accession>A0A9D3QF27</accession>
<dbReference type="GO" id="GO:0072562">
    <property type="term" value="C:blood microparticle"/>
    <property type="evidence" value="ECO:0007669"/>
    <property type="project" value="TreeGrafter"/>
</dbReference>
<keyword evidence="5" id="KW-0325">Glycoprotein</keyword>
<evidence type="ECO:0000313" key="9">
    <source>
        <dbReference type="EMBL" id="KAG7488237.1"/>
    </source>
</evidence>
<dbReference type="GO" id="GO:0030195">
    <property type="term" value="P:negative regulation of blood coagulation"/>
    <property type="evidence" value="ECO:0007669"/>
    <property type="project" value="TreeGrafter"/>
</dbReference>
<evidence type="ECO:0000256" key="1">
    <source>
        <dbReference type="ARBA" id="ARBA00022690"/>
    </source>
</evidence>
<keyword evidence="4" id="KW-1015">Disulfide bond</keyword>
<dbReference type="InterPro" id="IPR027358">
    <property type="entry name" value="Kininogen-type_cystatin_dom"/>
</dbReference>
<dbReference type="PANTHER" id="PTHR13814">
    <property type="entry name" value="FETUIN"/>
    <property type="match status" value="1"/>
</dbReference>
<keyword evidence="2" id="KW-0789">Thiol protease inhibitor</keyword>
<dbReference type="EMBL" id="JAFDVH010000002">
    <property type="protein sequence ID" value="KAG7488237.1"/>
    <property type="molecule type" value="Genomic_DNA"/>
</dbReference>
<keyword evidence="1" id="KW-0646">Protease inhibitor</keyword>
<dbReference type="SMART" id="SM00043">
    <property type="entry name" value="CY"/>
    <property type="match status" value="2"/>
</dbReference>
<dbReference type="Gene3D" id="3.10.450.10">
    <property type="match status" value="2"/>
</dbReference>
<feature type="domain" description="Cystatin kininogen-type" evidence="8">
    <location>
        <begin position="154"/>
        <end position="259"/>
    </location>
</feature>
<comment type="caution">
    <text evidence="9">The sequence shown here is derived from an EMBL/GenBank/DDBJ whole genome shotgun (WGS) entry which is preliminary data.</text>
</comment>
<feature type="region of interest" description="Disordered" evidence="6">
    <location>
        <begin position="352"/>
        <end position="371"/>
    </location>
</feature>
<evidence type="ECO:0000256" key="5">
    <source>
        <dbReference type="ARBA" id="ARBA00023180"/>
    </source>
</evidence>
<dbReference type="FunFam" id="3.10.450.10:FF:000002">
    <property type="entry name" value="Kininogen 1"/>
    <property type="match status" value="1"/>
</dbReference>
<feature type="signal peptide" evidence="7">
    <location>
        <begin position="1"/>
        <end position="22"/>
    </location>
</feature>
<evidence type="ECO:0000256" key="4">
    <source>
        <dbReference type="ARBA" id="ARBA00023157"/>
    </source>
</evidence>
<organism evidence="9 10">
    <name type="scientific">Megalops atlanticus</name>
    <name type="common">Tarpon</name>
    <name type="synonym">Clupea gigantea</name>
    <dbReference type="NCBI Taxonomy" id="7932"/>
    <lineage>
        <taxon>Eukaryota</taxon>
        <taxon>Metazoa</taxon>
        <taxon>Chordata</taxon>
        <taxon>Craniata</taxon>
        <taxon>Vertebrata</taxon>
        <taxon>Euteleostomi</taxon>
        <taxon>Actinopterygii</taxon>
        <taxon>Neopterygii</taxon>
        <taxon>Teleostei</taxon>
        <taxon>Elopiformes</taxon>
        <taxon>Megalopidae</taxon>
        <taxon>Megalops</taxon>
    </lineage>
</organism>
<gene>
    <name evidence="9" type="ORF">MATL_G00031360</name>
</gene>